<keyword evidence="6" id="KW-0675">Receptor</keyword>
<dbReference type="EMBL" id="CP046566">
    <property type="protein sequence ID" value="QGW28218.1"/>
    <property type="molecule type" value="Genomic_DNA"/>
</dbReference>
<organism evidence="6 7">
    <name type="scientific">Phnomibacter ginsenosidimutans</name>
    <dbReference type="NCBI Taxonomy" id="2676868"/>
    <lineage>
        <taxon>Bacteria</taxon>
        <taxon>Pseudomonadati</taxon>
        <taxon>Bacteroidota</taxon>
        <taxon>Chitinophagia</taxon>
        <taxon>Chitinophagales</taxon>
        <taxon>Chitinophagaceae</taxon>
        <taxon>Phnomibacter</taxon>
    </lineage>
</organism>
<keyword evidence="2" id="KW-0472">Membrane</keyword>
<dbReference type="GO" id="GO:0009279">
    <property type="term" value="C:cell outer membrane"/>
    <property type="evidence" value="ECO:0007669"/>
    <property type="project" value="UniProtKB-SubCell"/>
</dbReference>
<reference evidence="6 7" key="1">
    <citation type="submission" date="2019-11" db="EMBL/GenBank/DDBJ databases">
        <authorList>
            <person name="Im W.T."/>
        </authorList>
    </citation>
    <scope>NUCLEOTIDE SEQUENCE [LARGE SCALE GENOMIC DNA]</scope>
    <source>
        <strain evidence="6 7">SB-02</strain>
    </source>
</reference>
<dbReference type="Pfam" id="PF14905">
    <property type="entry name" value="OMP_b-brl_3"/>
    <property type="match status" value="1"/>
</dbReference>
<protein>
    <submittedName>
        <fullName evidence="6">TonB-dependent receptor</fullName>
    </submittedName>
</protein>
<feature type="region of interest" description="Disordered" evidence="4">
    <location>
        <begin position="837"/>
        <end position="861"/>
    </location>
</feature>
<name>A0A6I6GKQ7_9BACT</name>
<dbReference type="InterPro" id="IPR037066">
    <property type="entry name" value="Plug_dom_sf"/>
</dbReference>
<dbReference type="Proteomes" id="UP000426027">
    <property type="component" value="Chromosome"/>
</dbReference>
<dbReference type="InterPro" id="IPR041700">
    <property type="entry name" value="OMP_b-brl_3"/>
</dbReference>
<evidence type="ECO:0000256" key="1">
    <source>
        <dbReference type="ARBA" id="ARBA00004442"/>
    </source>
</evidence>
<keyword evidence="7" id="KW-1185">Reference proteome</keyword>
<proteinExistence type="predicted"/>
<dbReference type="Gene3D" id="2.170.130.10">
    <property type="entry name" value="TonB-dependent receptor, plug domain"/>
    <property type="match status" value="1"/>
</dbReference>
<evidence type="ECO:0000313" key="7">
    <source>
        <dbReference type="Proteomes" id="UP000426027"/>
    </source>
</evidence>
<evidence type="ECO:0000256" key="4">
    <source>
        <dbReference type="SAM" id="MobiDB-lite"/>
    </source>
</evidence>
<keyword evidence="3" id="KW-0998">Cell outer membrane</keyword>
<dbReference type="Pfam" id="PF13620">
    <property type="entry name" value="CarboxypepD_reg"/>
    <property type="match status" value="1"/>
</dbReference>
<evidence type="ECO:0000256" key="3">
    <source>
        <dbReference type="ARBA" id="ARBA00023237"/>
    </source>
</evidence>
<dbReference type="KEGG" id="fls:GLV81_09025"/>
<dbReference type="Gene3D" id="2.40.170.20">
    <property type="entry name" value="TonB-dependent receptor, beta-barrel domain"/>
    <property type="match status" value="1"/>
</dbReference>
<dbReference type="GO" id="GO:0030246">
    <property type="term" value="F:carbohydrate binding"/>
    <property type="evidence" value="ECO:0007669"/>
    <property type="project" value="InterPro"/>
</dbReference>
<sequence>MGSFRLYLYLASYLVFYCTKQYKVPIFAQSISSDQTNQKQHTMKPLSSLLGIAFSTLLATGLQAQTTTKGGLKGQVQSGGKGVDAATVALLKTKDSSLVKLSVSNSAGQYELEQILAGQYLLRISAVGYQPSFTKATIVAGETKDAGTTELEAAAGKLQDVVVTVKKPLVEQKLDRTVVNIEGQASNAGITALEVLEKSPGITVDKDGNISLKGKAGVMVLIDGKPTYMSGTDLANYLRNLPSNQLELLEIMTNPPAKYDAAGNAGIINIKTKKNKAKGFNGSFTVGGGQGVYPKLNNSLNLNYRNNKWNLFGNYSSYYNKNFQELELQRVFRNQTTQQVVSNFEQIAKMRRENMGHNAKLGFDYYASKKTTLGVTLTGFSNKSDNSNTNSTLIKDPSNVLVSRTEAANSIDMRFKNWGANANLRHQFDSTGRELTADVDVLQYRNKNDQHFANYFFDKDGSKLQEDEYLRGDLPSTINIYSAKVDYTHPLKGKARFEAGVKTSIVKTDNDARYTEFDHSTGSWIIDTDRSNHFIYTENINAAYVNMSKEFSKKWSGQLGLRAENTNAKGDQVTSSLDFTRSYTQLFPTAYVQYAANEKHSFVLNYGRRIERPDYEDMNPFIYFLDKYTYQTGNPNLTPQFAHNIELSHSFKGFLNTTINYTRTTDMMSEVFRQDDATNTTFVTKDNVANSRQIGVSINAGVPVTKWWRTNVYVNAFHNKFSGEINGGYLELDMNGWMTNIQNQFTFKKGWGGEISGFYRSRMLEGVLTAQSMGVINFAVTKKMMKDKGQLRLNFRDPFDLQYFRGTVKYQNIDLRIKNQWDNQVLNISFTYRFGKPVKGPSPRKNGGAGDEQNRVKSGGN</sequence>
<dbReference type="InterPro" id="IPR036942">
    <property type="entry name" value="Beta-barrel_TonB_sf"/>
</dbReference>
<evidence type="ECO:0000256" key="2">
    <source>
        <dbReference type="ARBA" id="ARBA00023136"/>
    </source>
</evidence>
<evidence type="ECO:0000313" key="6">
    <source>
        <dbReference type="EMBL" id="QGW28218.1"/>
    </source>
</evidence>
<evidence type="ECO:0000259" key="5">
    <source>
        <dbReference type="Pfam" id="PF14905"/>
    </source>
</evidence>
<comment type="subcellular location">
    <subcellularLocation>
        <location evidence="1">Cell outer membrane</location>
    </subcellularLocation>
</comment>
<dbReference type="InterPro" id="IPR013784">
    <property type="entry name" value="Carb-bd-like_fold"/>
</dbReference>
<dbReference type="Gene3D" id="2.60.40.1120">
    <property type="entry name" value="Carboxypeptidase-like, regulatory domain"/>
    <property type="match status" value="1"/>
</dbReference>
<gene>
    <name evidence="6" type="ORF">GLV81_09025</name>
</gene>
<dbReference type="PANTHER" id="PTHR40980">
    <property type="entry name" value="PLUG DOMAIN-CONTAINING PROTEIN"/>
    <property type="match status" value="1"/>
</dbReference>
<dbReference type="PANTHER" id="PTHR40980:SF4">
    <property type="entry name" value="TONB-DEPENDENT RECEPTOR-LIKE BETA-BARREL DOMAIN-CONTAINING PROTEIN"/>
    <property type="match status" value="1"/>
</dbReference>
<dbReference type="AlphaFoldDB" id="A0A6I6GKQ7"/>
<dbReference type="SUPFAM" id="SSF56935">
    <property type="entry name" value="Porins"/>
    <property type="match status" value="1"/>
</dbReference>
<dbReference type="SUPFAM" id="SSF49452">
    <property type="entry name" value="Starch-binding domain-like"/>
    <property type="match status" value="1"/>
</dbReference>
<accession>A0A6I6GKQ7</accession>
<feature type="domain" description="Outer membrane protein beta-barrel" evidence="5">
    <location>
        <begin position="426"/>
        <end position="832"/>
    </location>
</feature>